<proteinExistence type="predicted"/>
<feature type="domain" description="MucBP" evidence="3">
    <location>
        <begin position="475"/>
        <end position="540"/>
    </location>
</feature>
<dbReference type="Gene3D" id="3.10.20.320">
    <property type="entry name" value="Putative peptidoglycan bound protein (lpxtg motif)"/>
    <property type="match status" value="5"/>
</dbReference>
<feature type="compositionally biased region" description="Basic and acidic residues" evidence="2">
    <location>
        <begin position="22"/>
        <end position="47"/>
    </location>
</feature>
<gene>
    <name evidence="4" type="ORF">JF74_19780</name>
</gene>
<organism evidence="4 5">
    <name type="scientific">Lactobacillus melliventris</name>
    <dbReference type="NCBI Taxonomy" id="1218507"/>
    <lineage>
        <taxon>Bacteria</taxon>
        <taxon>Bacillati</taxon>
        <taxon>Bacillota</taxon>
        <taxon>Bacilli</taxon>
        <taxon>Lactobacillales</taxon>
        <taxon>Lactobacillaceae</taxon>
        <taxon>Lactobacillus</taxon>
    </lineage>
</organism>
<feature type="domain" description="MucBP" evidence="3">
    <location>
        <begin position="618"/>
        <end position="653"/>
    </location>
</feature>
<evidence type="ECO:0000313" key="5">
    <source>
        <dbReference type="Proteomes" id="UP000033531"/>
    </source>
</evidence>
<dbReference type="AlphaFoldDB" id="A0A0F4LB41"/>
<reference evidence="4 5" key="1">
    <citation type="submission" date="2015-01" db="EMBL/GenBank/DDBJ databases">
        <title>Comparative genomics of the lactic acid bacteria isolated from the honey bee gut.</title>
        <authorList>
            <person name="Ellegaard K.M."/>
            <person name="Tamarit D."/>
            <person name="Javelind E."/>
            <person name="Olofsson T."/>
            <person name="Andersson S.G."/>
            <person name="Vasquez A."/>
        </authorList>
    </citation>
    <scope>NUCLEOTIDE SEQUENCE [LARGE SCALE GENOMIC DNA]</scope>
    <source>
        <strain evidence="4 5">Hma8</strain>
        <plasmid evidence="4">pHma8p1</plasmid>
    </source>
</reference>
<dbReference type="Pfam" id="PF06458">
    <property type="entry name" value="MucBP"/>
    <property type="match status" value="9"/>
</dbReference>
<dbReference type="Proteomes" id="UP000033531">
    <property type="component" value="Plasmid pHma8p1"/>
</dbReference>
<evidence type="ECO:0000256" key="2">
    <source>
        <dbReference type="SAM" id="MobiDB-lite"/>
    </source>
</evidence>
<comment type="caution">
    <text evidence="4">The sequence shown here is derived from an EMBL/GenBank/DDBJ whole genome shotgun (WGS) entry which is preliminary data.</text>
</comment>
<dbReference type="EMBL" id="JXLI01000019">
    <property type="protein sequence ID" value="KJY54791.1"/>
    <property type="molecule type" value="Genomic_DNA"/>
</dbReference>
<feature type="domain" description="MucBP" evidence="3">
    <location>
        <begin position="705"/>
        <end position="744"/>
    </location>
</feature>
<keyword evidence="1" id="KW-0677">Repeat</keyword>
<sequence>MVKGMFGGFFTNKRRANGESQELSKKKDVFKKPAKIREEKTSDKKDNDIQTVEKELKLKTNQEKDSNKIAKPIIVSFYYNKKKIRNDFVFIDNIGVVLDWNKLPSIPGYHLKNNKKANYKITNVQQYVKLNYITTEKTYNLIPVTEDLKLINLKNPKYVKGKPGETISSKYYPIVRGYRPYDSRKYIFPDTGKDIQIVYTPTASIINLTNETETGEVLANRVIHGKTGGSYYINPKSQVFSGYQISKMPKNLTGKFLPDNLNLTIKYEPVESKIIVSFLNKTGKAIHSPIEYQKRYRDTYTIKLPTIDGYELVSSPSLLTGYFDKITKNVVLRYKRTTVSFMINYWFDTDFKHSAGKSYRASGLVGNPYAIHVPEKEGYQSERKIIKGKFSAFENKDVNIVYKQMETVVHVILVDETDHQLTNTEQIIKRGYWGQEFKIALPEVPGYKRPFPTLKKTYFSEHQTELVHYSAKEEKIIVNFIDKKTNKPIIGYSPQEHKGLTGTTYNIEGEMIEGYQLINIPENAKGVYAADPIIVNMIYEPNPSAIVVHYFDSTLETIKKTQVLTGYFGKPYKLITDIPGYKLISATDKLAGKFPASRLDINIMYEATDVSFTLVPTDQFGKEIDSQQNITIYGKAGQEFSNEMPDIPGYICNVSEVSGRIKATYRHKHFPIPYEPKEELITVHTIIKGGNYSGMHLFQDFTQPGPMGSTLEYELPHIKGYTPDTKKLSIKYTSESQDVTVFYTVDKEKYLIQFIDEDNNLVGGMPEAEGYYKQAIDISHNVPKGFHLPEGVDCHVYLDGVHNYQVLVIADRLTVELIAQDQSGKSLGSRRQIEGNYHEVREISALHVPGYNSTQGNKLKIKFELGQITYPITYEPQERTLTVRYIDAATGKNIKEPQIIHGKFNQEYDVSADRISGYIAINRTREHGTYGFENIEMVFLYRAISDNINQASTPLEQIIKASENGSLLPKNAQKIVKPSESTNTGIKMTDFSNVAPLLPNIGHFEQPLPKERSDGFLTVSRKV</sequence>
<accession>A0A0F4LB41</accession>
<keyword evidence="4" id="KW-0614">Plasmid</keyword>
<evidence type="ECO:0000259" key="3">
    <source>
        <dbReference type="Pfam" id="PF06458"/>
    </source>
</evidence>
<feature type="domain" description="MucBP" evidence="3">
    <location>
        <begin position="355"/>
        <end position="403"/>
    </location>
</feature>
<feature type="domain" description="MucBP" evidence="3">
    <location>
        <begin position="546"/>
        <end position="606"/>
    </location>
</feature>
<dbReference type="InterPro" id="IPR009459">
    <property type="entry name" value="MucBP_dom"/>
</dbReference>
<feature type="domain" description="MucBP" evidence="3">
    <location>
        <begin position="881"/>
        <end position="942"/>
    </location>
</feature>
<feature type="domain" description="MucBP" evidence="3">
    <location>
        <begin position="273"/>
        <end position="335"/>
    </location>
</feature>
<evidence type="ECO:0000256" key="1">
    <source>
        <dbReference type="ARBA" id="ARBA00022737"/>
    </source>
</evidence>
<geneLocation type="plasmid" evidence="4">
    <name>pHma8p1</name>
</geneLocation>
<feature type="domain" description="MucBP" evidence="3">
    <location>
        <begin position="213"/>
        <end position="268"/>
    </location>
</feature>
<evidence type="ECO:0000313" key="4">
    <source>
        <dbReference type="EMBL" id="KJY54791.1"/>
    </source>
</evidence>
<name>A0A0F4LB41_9LACO</name>
<feature type="domain" description="MucBP" evidence="3">
    <location>
        <begin position="409"/>
        <end position="452"/>
    </location>
</feature>
<dbReference type="PATRIC" id="fig|1218507.3.peg.128"/>
<dbReference type="HOGENOM" id="CLU_291662_0_0_9"/>
<dbReference type="OrthoDB" id="2301730at2"/>
<dbReference type="RefSeq" id="WP_046325885.1">
    <property type="nucleotide sequence ID" value="NZ_JBHTMT010000007.1"/>
</dbReference>
<protein>
    <recommendedName>
        <fullName evidence="3">MucBP domain-containing protein</fullName>
    </recommendedName>
</protein>
<feature type="region of interest" description="Disordered" evidence="2">
    <location>
        <begin position="16"/>
        <end position="47"/>
    </location>
</feature>